<feature type="transmembrane region" description="Helical" evidence="1">
    <location>
        <begin position="6"/>
        <end position="24"/>
    </location>
</feature>
<dbReference type="KEGG" id="salw:CP975_02040"/>
<evidence type="ECO:0000313" key="2">
    <source>
        <dbReference type="EMBL" id="QEV16444.1"/>
    </source>
</evidence>
<dbReference type="AlphaFoldDB" id="A0A5J6HDU8"/>
<evidence type="ECO:0000313" key="3">
    <source>
        <dbReference type="Proteomes" id="UP000326553"/>
    </source>
</evidence>
<feature type="transmembrane region" description="Helical" evidence="1">
    <location>
        <begin position="36"/>
        <end position="55"/>
    </location>
</feature>
<dbReference type="RefSeq" id="WP_055528167.1">
    <property type="nucleotide sequence ID" value="NZ_CP023695.1"/>
</dbReference>
<keyword evidence="3" id="KW-1185">Reference proteome</keyword>
<dbReference type="EMBL" id="CP023695">
    <property type="protein sequence ID" value="QEV16444.1"/>
    <property type="molecule type" value="Genomic_DNA"/>
</dbReference>
<gene>
    <name evidence="2" type="ORF">CP975_02040</name>
</gene>
<keyword evidence="1" id="KW-0472">Membrane</keyword>
<protein>
    <submittedName>
        <fullName evidence="2">Uncharacterized protein</fullName>
    </submittedName>
</protein>
<evidence type="ECO:0000256" key="1">
    <source>
        <dbReference type="SAM" id="Phobius"/>
    </source>
</evidence>
<organism evidence="2 3">
    <name type="scientific">Streptomyces alboniger</name>
    <dbReference type="NCBI Taxonomy" id="132473"/>
    <lineage>
        <taxon>Bacteria</taxon>
        <taxon>Bacillati</taxon>
        <taxon>Actinomycetota</taxon>
        <taxon>Actinomycetes</taxon>
        <taxon>Kitasatosporales</taxon>
        <taxon>Streptomycetaceae</taxon>
        <taxon>Streptomyces</taxon>
        <taxon>Streptomyces aurantiacus group</taxon>
    </lineage>
</organism>
<dbReference type="OrthoDB" id="9958882at2"/>
<proteinExistence type="predicted"/>
<dbReference type="Proteomes" id="UP000326553">
    <property type="component" value="Chromosome"/>
</dbReference>
<accession>A0A5J6HDU8</accession>
<name>A0A5J6HDU8_STRAD</name>
<keyword evidence="1" id="KW-1133">Transmembrane helix</keyword>
<feature type="transmembrane region" description="Helical" evidence="1">
    <location>
        <begin position="61"/>
        <end position="81"/>
    </location>
</feature>
<sequence>MTFLWLALIAVFVLVEIWLTKRSHRRSAWRTLNGDRVALAVGVAWCAVAVADSWADDTDPVGGLLFGGLTGAVVACVVATARRKSAYLRGKKNASY</sequence>
<reference evidence="2 3" key="1">
    <citation type="submission" date="2017-09" db="EMBL/GenBank/DDBJ databases">
        <authorList>
            <person name="Lee N."/>
            <person name="Cho B.-K."/>
        </authorList>
    </citation>
    <scope>NUCLEOTIDE SEQUENCE [LARGE SCALE GENOMIC DNA]</scope>
    <source>
        <strain evidence="2 3">ATCC 12461</strain>
    </source>
</reference>
<keyword evidence="1" id="KW-0812">Transmembrane</keyword>